<name>A0ABU4U6J7_9PSEU</name>
<protein>
    <submittedName>
        <fullName evidence="1">Uncharacterized protein</fullName>
    </submittedName>
</protein>
<dbReference type="EMBL" id="JAXAVV010000030">
    <property type="protein sequence ID" value="MDX8055621.1"/>
    <property type="molecule type" value="Genomic_DNA"/>
</dbReference>
<reference evidence="1 2" key="1">
    <citation type="submission" date="2023-11" db="EMBL/GenBank/DDBJ databases">
        <title>Lentzea sokolovensis, sp. nov., Lentzea kristufkii, sp. nov., and Lentzea miocenensis, sp. nov., rare actinobacteria from Sokolov Coal Basin, Miocene lacustrine sediment, Czech Republic.</title>
        <authorList>
            <person name="Lara A."/>
            <person name="Kotroba L."/>
            <person name="Nouioui I."/>
            <person name="Neumann-Schaal M."/>
            <person name="Mast Y."/>
            <person name="Chronakova A."/>
        </authorList>
    </citation>
    <scope>NUCLEOTIDE SEQUENCE [LARGE SCALE GENOMIC DNA]</scope>
    <source>
        <strain evidence="1 2">BCCO 10_0798</strain>
    </source>
</reference>
<evidence type="ECO:0000313" key="2">
    <source>
        <dbReference type="Proteomes" id="UP001271792"/>
    </source>
</evidence>
<reference evidence="1 2" key="2">
    <citation type="submission" date="2023-11" db="EMBL/GenBank/DDBJ databases">
        <authorList>
            <person name="Lara A.C."/>
            <person name="Chronakova A."/>
        </authorList>
    </citation>
    <scope>NUCLEOTIDE SEQUENCE [LARGE SCALE GENOMIC DNA]</scope>
    <source>
        <strain evidence="1 2">BCCO 10_0798</strain>
    </source>
</reference>
<comment type="caution">
    <text evidence="1">The sequence shown here is derived from an EMBL/GenBank/DDBJ whole genome shotgun (WGS) entry which is preliminary data.</text>
</comment>
<proteinExistence type="predicted"/>
<organism evidence="1 2">
    <name type="scientific">Lentzea kristufekii</name>
    <dbReference type="NCBI Taxonomy" id="3095430"/>
    <lineage>
        <taxon>Bacteria</taxon>
        <taxon>Bacillati</taxon>
        <taxon>Actinomycetota</taxon>
        <taxon>Actinomycetes</taxon>
        <taxon>Pseudonocardiales</taxon>
        <taxon>Pseudonocardiaceae</taxon>
        <taxon>Lentzea</taxon>
    </lineage>
</organism>
<gene>
    <name evidence="1" type="ORF">SK571_40125</name>
</gene>
<dbReference type="RefSeq" id="WP_319989345.1">
    <property type="nucleotide sequence ID" value="NZ_JAXAVV010000030.1"/>
</dbReference>
<dbReference type="Proteomes" id="UP001271792">
    <property type="component" value="Unassembled WGS sequence"/>
</dbReference>
<evidence type="ECO:0000313" key="1">
    <source>
        <dbReference type="EMBL" id="MDX8055621.1"/>
    </source>
</evidence>
<accession>A0ABU4U6J7</accession>
<keyword evidence="2" id="KW-1185">Reference proteome</keyword>
<sequence>MGEFVAASAFQTEDTAAVLAAVGGFAAAHSWPAVPVEDAEPATADEVRVFPATNGWTVVLWPSHFTEVAAAEHMSRALSVLVGTARIYDGDYWTHSLLRDGVTLDRFASMPDYFTDDVDEVARLSAEYAGRPEVIADATGSPVEQLAPYLVRVGEDEDSDDDVEPAGVKAFPDDEFELDSPWVFVDFWRRFGPRYPEDLSACAARLRLAPGWLDKLPTGDPEL</sequence>